<accession>A0ACA9P1L3</accession>
<gene>
    <name evidence="1" type="ORF">RPERSI_LOCUS9046</name>
</gene>
<protein>
    <submittedName>
        <fullName evidence="1">27358_t:CDS:1</fullName>
    </submittedName>
</protein>
<sequence>MLYNNTNNNSNGNENSTEILTKTNTQTPTTTPACCQSRGSPGWNNEIHYSCTNSSSFNSSTPQNCCNSCVANPNCLGWGFSKNNTQCFQCNGNVDNYCSSAKIDPSTIGGEGSEGGTIRCSDGSKC</sequence>
<dbReference type="EMBL" id="CAJVQC010016769">
    <property type="protein sequence ID" value="CAG8679550.1"/>
    <property type="molecule type" value="Genomic_DNA"/>
</dbReference>
<name>A0ACA9P1L3_9GLOM</name>
<keyword evidence="2" id="KW-1185">Reference proteome</keyword>
<organism evidence="1 2">
    <name type="scientific">Racocetra persica</name>
    <dbReference type="NCBI Taxonomy" id="160502"/>
    <lineage>
        <taxon>Eukaryota</taxon>
        <taxon>Fungi</taxon>
        <taxon>Fungi incertae sedis</taxon>
        <taxon>Mucoromycota</taxon>
        <taxon>Glomeromycotina</taxon>
        <taxon>Glomeromycetes</taxon>
        <taxon>Diversisporales</taxon>
        <taxon>Gigasporaceae</taxon>
        <taxon>Racocetra</taxon>
    </lineage>
</organism>
<evidence type="ECO:0000313" key="1">
    <source>
        <dbReference type="EMBL" id="CAG8679550.1"/>
    </source>
</evidence>
<proteinExistence type="predicted"/>
<evidence type="ECO:0000313" key="2">
    <source>
        <dbReference type="Proteomes" id="UP000789920"/>
    </source>
</evidence>
<dbReference type="Proteomes" id="UP000789920">
    <property type="component" value="Unassembled WGS sequence"/>
</dbReference>
<comment type="caution">
    <text evidence="1">The sequence shown here is derived from an EMBL/GenBank/DDBJ whole genome shotgun (WGS) entry which is preliminary data.</text>
</comment>
<reference evidence="1" key="1">
    <citation type="submission" date="2021-06" db="EMBL/GenBank/DDBJ databases">
        <authorList>
            <person name="Kallberg Y."/>
            <person name="Tangrot J."/>
            <person name="Rosling A."/>
        </authorList>
    </citation>
    <scope>NUCLEOTIDE SEQUENCE</scope>
    <source>
        <strain evidence="1">MA461A</strain>
    </source>
</reference>